<dbReference type="EMBL" id="GBRH01197227">
    <property type="protein sequence ID" value="JAE00669.1"/>
    <property type="molecule type" value="Transcribed_RNA"/>
</dbReference>
<evidence type="ECO:0000313" key="1">
    <source>
        <dbReference type="EMBL" id="JAE00669.1"/>
    </source>
</evidence>
<reference evidence="1" key="2">
    <citation type="journal article" date="2015" name="Data Brief">
        <title>Shoot transcriptome of the giant reed, Arundo donax.</title>
        <authorList>
            <person name="Barrero R.A."/>
            <person name="Guerrero F.D."/>
            <person name="Moolhuijzen P."/>
            <person name="Goolsby J.A."/>
            <person name="Tidwell J."/>
            <person name="Bellgard S.E."/>
            <person name="Bellgard M.I."/>
        </authorList>
    </citation>
    <scope>NUCLEOTIDE SEQUENCE</scope>
    <source>
        <tissue evidence="1">Shoot tissue taken approximately 20 cm above the soil surface</tissue>
    </source>
</reference>
<proteinExistence type="predicted"/>
<protein>
    <submittedName>
        <fullName evidence="1">Uncharacterized protein</fullName>
    </submittedName>
</protein>
<name>A0A0A9ENW3_ARUDO</name>
<accession>A0A0A9ENW3</accession>
<reference evidence="1" key="1">
    <citation type="submission" date="2014-09" db="EMBL/GenBank/DDBJ databases">
        <authorList>
            <person name="Magalhaes I.L.F."/>
            <person name="Oliveira U."/>
            <person name="Santos F.R."/>
            <person name="Vidigal T.H.D.A."/>
            <person name="Brescovit A.D."/>
            <person name="Santos A.J."/>
        </authorList>
    </citation>
    <scope>NUCLEOTIDE SEQUENCE</scope>
    <source>
        <tissue evidence="1">Shoot tissue taken approximately 20 cm above the soil surface</tissue>
    </source>
</reference>
<dbReference type="AlphaFoldDB" id="A0A0A9ENW3"/>
<sequence>MLAWNQKPKVGIIALISGHTPHYYTISLNYKASTEGINGKQGSKMAKFSSEVPGLMHIIHLYEGLKIS</sequence>
<organism evidence="1">
    <name type="scientific">Arundo donax</name>
    <name type="common">Giant reed</name>
    <name type="synonym">Donax arundinaceus</name>
    <dbReference type="NCBI Taxonomy" id="35708"/>
    <lineage>
        <taxon>Eukaryota</taxon>
        <taxon>Viridiplantae</taxon>
        <taxon>Streptophyta</taxon>
        <taxon>Embryophyta</taxon>
        <taxon>Tracheophyta</taxon>
        <taxon>Spermatophyta</taxon>
        <taxon>Magnoliopsida</taxon>
        <taxon>Liliopsida</taxon>
        <taxon>Poales</taxon>
        <taxon>Poaceae</taxon>
        <taxon>PACMAD clade</taxon>
        <taxon>Arundinoideae</taxon>
        <taxon>Arundineae</taxon>
        <taxon>Arundo</taxon>
    </lineage>
</organism>